<gene>
    <name evidence="2" type="ORF">HPB48_000717</name>
</gene>
<dbReference type="Proteomes" id="UP000821853">
    <property type="component" value="Chromosome 5"/>
</dbReference>
<dbReference type="OrthoDB" id="2755309at2759"/>
<evidence type="ECO:0000313" key="3">
    <source>
        <dbReference type="Proteomes" id="UP000821853"/>
    </source>
</evidence>
<dbReference type="GO" id="GO:0003676">
    <property type="term" value="F:nucleic acid binding"/>
    <property type="evidence" value="ECO:0007669"/>
    <property type="project" value="InterPro"/>
</dbReference>
<dbReference type="AlphaFoldDB" id="A0A9J6GCG4"/>
<comment type="caution">
    <text evidence="2">The sequence shown here is derived from an EMBL/GenBank/DDBJ whole genome shotgun (WGS) entry which is preliminary data.</text>
</comment>
<evidence type="ECO:0000256" key="1">
    <source>
        <dbReference type="SAM" id="MobiDB-lite"/>
    </source>
</evidence>
<dbReference type="InterPro" id="IPR012337">
    <property type="entry name" value="RNaseH-like_sf"/>
</dbReference>
<reference evidence="2 3" key="1">
    <citation type="journal article" date="2020" name="Cell">
        <title>Large-Scale Comparative Analyses of Tick Genomes Elucidate Their Genetic Diversity and Vector Capacities.</title>
        <authorList>
            <consortium name="Tick Genome and Microbiome Consortium (TIGMIC)"/>
            <person name="Jia N."/>
            <person name="Wang J."/>
            <person name="Shi W."/>
            <person name="Du L."/>
            <person name="Sun Y."/>
            <person name="Zhan W."/>
            <person name="Jiang J.F."/>
            <person name="Wang Q."/>
            <person name="Zhang B."/>
            <person name="Ji P."/>
            <person name="Bell-Sakyi L."/>
            <person name="Cui X.M."/>
            <person name="Yuan T.T."/>
            <person name="Jiang B.G."/>
            <person name="Yang W.F."/>
            <person name="Lam T.T."/>
            <person name="Chang Q.C."/>
            <person name="Ding S.J."/>
            <person name="Wang X.J."/>
            <person name="Zhu J.G."/>
            <person name="Ruan X.D."/>
            <person name="Zhao L."/>
            <person name="Wei J.T."/>
            <person name="Ye R.Z."/>
            <person name="Que T.C."/>
            <person name="Du C.H."/>
            <person name="Zhou Y.H."/>
            <person name="Cheng J.X."/>
            <person name="Dai P.F."/>
            <person name="Guo W.B."/>
            <person name="Han X.H."/>
            <person name="Huang E.J."/>
            <person name="Li L.F."/>
            <person name="Wei W."/>
            <person name="Gao Y.C."/>
            <person name="Liu J.Z."/>
            <person name="Shao H.Z."/>
            <person name="Wang X."/>
            <person name="Wang C.C."/>
            <person name="Yang T.C."/>
            <person name="Huo Q.B."/>
            <person name="Li W."/>
            <person name="Chen H.Y."/>
            <person name="Chen S.E."/>
            <person name="Zhou L.G."/>
            <person name="Ni X.B."/>
            <person name="Tian J.H."/>
            <person name="Sheng Y."/>
            <person name="Liu T."/>
            <person name="Pan Y.S."/>
            <person name="Xia L.Y."/>
            <person name="Li J."/>
            <person name="Zhao F."/>
            <person name="Cao W.C."/>
        </authorList>
    </citation>
    <scope>NUCLEOTIDE SEQUENCE [LARGE SCALE GENOMIC DNA]</scope>
    <source>
        <strain evidence="2">HaeL-2018</strain>
    </source>
</reference>
<accession>A0A9J6GCG4</accession>
<dbReference type="InterPro" id="IPR036397">
    <property type="entry name" value="RNaseH_sf"/>
</dbReference>
<sequence length="247" mass="26483">MNMLTELAEQARPAQRNRLSSTNSGLSILDELELLPTMAVGLPFSPPPWALSIPLTDGKPLPRGMGSPLQNSASRLRFAKVHNFSVVHISPVTHTIVYTGIAVTSVPPQNDSGEEHESGLMHVCAVAWVDTTHSVANAGLLTSTASADTTYLALLALLHAAQWARNTLEPRDVPHKLLLFTNLARAYNICTRESGASSSYPGILADLVALFLELHSNLNIAASIDWVPAHSGIEGNEWARTEARAAA</sequence>
<dbReference type="SUPFAM" id="SSF53098">
    <property type="entry name" value="Ribonuclease H-like"/>
    <property type="match status" value="1"/>
</dbReference>
<feature type="region of interest" description="Disordered" evidence="1">
    <location>
        <begin position="1"/>
        <end position="21"/>
    </location>
</feature>
<evidence type="ECO:0008006" key="4">
    <source>
        <dbReference type="Google" id="ProtNLM"/>
    </source>
</evidence>
<protein>
    <recommendedName>
        <fullName evidence="4">RNase H type-1 domain-containing protein</fullName>
    </recommendedName>
</protein>
<keyword evidence="3" id="KW-1185">Reference proteome</keyword>
<proteinExistence type="predicted"/>
<dbReference type="EMBL" id="JABSTR010000007">
    <property type="protein sequence ID" value="KAH9376134.1"/>
    <property type="molecule type" value="Genomic_DNA"/>
</dbReference>
<evidence type="ECO:0000313" key="2">
    <source>
        <dbReference type="EMBL" id="KAH9376134.1"/>
    </source>
</evidence>
<dbReference type="Gene3D" id="3.30.420.10">
    <property type="entry name" value="Ribonuclease H-like superfamily/Ribonuclease H"/>
    <property type="match status" value="1"/>
</dbReference>
<dbReference type="VEuPathDB" id="VectorBase:HLOH_062265"/>
<organism evidence="2 3">
    <name type="scientific">Haemaphysalis longicornis</name>
    <name type="common">Bush tick</name>
    <dbReference type="NCBI Taxonomy" id="44386"/>
    <lineage>
        <taxon>Eukaryota</taxon>
        <taxon>Metazoa</taxon>
        <taxon>Ecdysozoa</taxon>
        <taxon>Arthropoda</taxon>
        <taxon>Chelicerata</taxon>
        <taxon>Arachnida</taxon>
        <taxon>Acari</taxon>
        <taxon>Parasitiformes</taxon>
        <taxon>Ixodida</taxon>
        <taxon>Ixodoidea</taxon>
        <taxon>Ixodidae</taxon>
        <taxon>Haemaphysalinae</taxon>
        <taxon>Haemaphysalis</taxon>
    </lineage>
</organism>
<name>A0A9J6GCG4_HAELO</name>